<organism evidence="15 16">
    <name type="scientific">Pseudolycoriella hygida</name>
    <dbReference type="NCBI Taxonomy" id="35572"/>
    <lineage>
        <taxon>Eukaryota</taxon>
        <taxon>Metazoa</taxon>
        <taxon>Ecdysozoa</taxon>
        <taxon>Arthropoda</taxon>
        <taxon>Hexapoda</taxon>
        <taxon>Insecta</taxon>
        <taxon>Pterygota</taxon>
        <taxon>Neoptera</taxon>
        <taxon>Endopterygota</taxon>
        <taxon>Diptera</taxon>
        <taxon>Nematocera</taxon>
        <taxon>Sciaroidea</taxon>
        <taxon>Sciaridae</taxon>
        <taxon>Pseudolycoriella</taxon>
    </lineage>
</organism>
<comment type="caution">
    <text evidence="15">The sequence shown here is derived from an EMBL/GenBank/DDBJ whole genome shotgun (WGS) entry which is preliminary data.</text>
</comment>
<keyword evidence="9" id="KW-0804">Transcription</keyword>
<dbReference type="Pfam" id="PF18876">
    <property type="entry name" value="AFF4_CHD"/>
    <property type="match status" value="1"/>
</dbReference>
<dbReference type="InterPro" id="IPR007797">
    <property type="entry name" value="AF4/FMR2"/>
</dbReference>
<evidence type="ECO:0000256" key="8">
    <source>
        <dbReference type="ARBA" id="ARBA00023125"/>
    </source>
</evidence>
<feature type="domain" description="AF4/FMR2 C-terminal homology" evidence="14">
    <location>
        <begin position="85"/>
        <end position="327"/>
    </location>
</feature>
<evidence type="ECO:0000256" key="9">
    <source>
        <dbReference type="ARBA" id="ARBA00023163"/>
    </source>
</evidence>
<evidence type="ECO:0000256" key="10">
    <source>
        <dbReference type="ARBA" id="ARBA00023242"/>
    </source>
</evidence>
<dbReference type="EMBL" id="WJQU01000001">
    <property type="protein sequence ID" value="KAJ6649848.1"/>
    <property type="molecule type" value="Genomic_DNA"/>
</dbReference>
<dbReference type="AlphaFoldDB" id="A0A9Q0NGJ7"/>
<protein>
    <recommendedName>
        <fullName evidence="3">AF4/FMR2 family member lilli</fullName>
    </recommendedName>
    <alternativeName>
        <fullName evidence="12">Protein lilliputian</fullName>
    </alternativeName>
</protein>
<comment type="subcellular location">
    <subcellularLocation>
        <location evidence="1">Nucleus</location>
    </subcellularLocation>
</comment>
<keyword evidence="6" id="KW-0562">Pair-rule protein</keyword>
<accession>A0A9Q0NGJ7</accession>
<feature type="region of interest" description="Disordered" evidence="13">
    <location>
        <begin position="214"/>
        <end position="241"/>
    </location>
</feature>
<keyword evidence="7" id="KW-0805">Transcription regulation</keyword>
<dbReference type="GO" id="GO:0003677">
    <property type="term" value="F:DNA binding"/>
    <property type="evidence" value="ECO:0007669"/>
    <property type="project" value="UniProtKB-KW"/>
</dbReference>
<evidence type="ECO:0000313" key="15">
    <source>
        <dbReference type="EMBL" id="KAJ6649848.1"/>
    </source>
</evidence>
<evidence type="ECO:0000256" key="7">
    <source>
        <dbReference type="ARBA" id="ARBA00023015"/>
    </source>
</evidence>
<evidence type="ECO:0000256" key="12">
    <source>
        <dbReference type="ARBA" id="ARBA00032149"/>
    </source>
</evidence>
<evidence type="ECO:0000256" key="3">
    <source>
        <dbReference type="ARBA" id="ARBA00021888"/>
    </source>
</evidence>
<name>A0A9Q0NGJ7_9DIPT</name>
<feature type="compositionally biased region" description="Polar residues" evidence="13">
    <location>
        <begin position="1"/>
        <end position="17"/>
    </location>
</feature>
<keyword evidence="10" id="KW-0539">Nucleus</keyword>
<evidence type="ECO:0000256" key="2">
    <source>
        <dbReference type="ARBA" id="ARBA00007354"/>
    </source>
</evidence>
<dbReference type="InterPro" id="IPR043640">
    <property type="entry name" value="AF4/FMR2_CHD"/>
</dbReference>
<dbReference type="Proteomes" id="UP001151699">
    <property type="component" value="Chromosome A"/>
</dbReference>
<reference evidence="15" key="1">
    <citation type="submission" date="2022-07" db="EMBL/GenBank/DDBJ databases">
        <authorList>
            <person name="Trinca V."/>
            <person name="Uliana J.V.C."/>
            <person name="Torres T.T."/>
            <person name="Ward R.J."/>
            <person name="Monesi N."/>
        </authorList>
    </citation>
    <scope>NUCLEOTIDE SEQUENCE</scope>
    <source>
        <strain evidence="15">HSMRA1968</strain>
        <tissue evidence="15">Whole embryos</tissue>
    </source>
</reference>
<feature type="region of interest" description="Disordered" evidence="13">
    <location>
        <begin position="1"/>
        <end position="63"/>
    </location>
</feature>
<evidence type="ECO:0000256" key="13">
    <source>
        <dbReference type="SAM" id="MobiDB-lite"/>
    </source>
</evidence>
<keyword evidence="4" id="KW-0217">Developmental protein</keyword>
<gene>
    <name evidence="15" type="primary">lilli</name>
    <name evidence="15" type="ORF">Bhyg_05089</name>
</gene>
<dbReference type="OrthoDB" id="6382204at2759"/>
<evidence type="ECO:0000313" key="16">
    <source>
        <dbReference type="Proteomes" id="UP001151699"/>
    </source>
</evidence>
<evidence type="ECO:0000256" key="1">
    <source>
        <dbReference type="ARBA" id="ARBA00004123"/>
    </source>
</evidence>
<sequence>MENHASPSESKTSQKPGTNDYRNKRSSSGSTSPCKEKRRKMAEISPTNHDRLGGSSSAPPPPTPIIQKVFWSYLERDNDKKEDLKDHNTFLFEAKRLKHAADKATDSLAQAMLYLEAVLYFLLTGTAMERDPCTSKAAFTMFKDTNSLIRYISSKFRGQQLHPTVQGSIHSKVAILSLRCQSIIYLKMYNMQKSDVKECQRIIAEYMATSKLQNNTNTEVPNGNTPSPISPTNSVASQSSGSNTPSNVMAVPILVVGAFQRQSMLFQFLTFCNELWDQADTLVSRGNHTDFFIKLDHENGPITLHSTISNVVKYIQAGLQHLKLETTKQL</sequence>
<evidence type="ECO:0000259" key="14">
    <source>
        <dbReference type="Pfam" id="PF18876"/>
    </source>
</evidence>
<evidence type="ECO:0000256" key="5">
    <source>
        <dbReference type="ARBA" id="ARBA00022553"/>
    </source>
</evidence>
<dbReference type="GO" id="GO:0007366">
    <property type="term" value="P:periodic partitioning by pair rule gene"/>
    <property type="evidence" value="ECO:0007669"/>
    <property type="project" value="UniProtKB-KW"/>
</dbReference>
<evidence type="ECO:0000256" key="4">
    <source>
        <dbReference type="ARBA" id="ARBA00022473"/>
    </source>
</evidence>
<dbReference type="PANTHER" id="PTHR10528:SF17">
    <property type="entry name" value="AF4_FMR2 FAMILY MEMBER LILLI"/>
    <property type="match status" value="1"/>
</dbReference>
<comment type="similarity">
    <text evidence="2">Belongs to the AF4 family.</text>
</comment>
<evidence type="ECO:0000256" key="11">
    <source>
        <dbReference type="ARBA" id="ARBA00024653"/>
    </source>
</evidence>
<keyword evidence="8" id="KW-0238">DNA-binding</keyword>
<keyword evidence="5" id="KW-0597">Phosphoprotein</keyword>
<dbReference type="GO" id="GO:0010468">
    <property type="term" value="P:regulation of gene expression"/>
    <property type="evidence" value="ECO:0007669"/>
    <property type="project" value="InterPro"/>
</dbReference>
<comment type="function">
    <text evidence="11">Has a role in transcriptional regulation. Acts in parallel with the Ras/MAPK and the PI3K/PKB pathways in the control of cell identity and cellular growth. Essential for regulation of the cytoskeleton and cell growth but not for cell proliferation or growth rate. Required specifically for the microtubule-based basal transport of lipid droplets. Plays a partially redundant function downstream of Raf in cell fate specification in the developing eye. Pair-rule protein that regulates embryonic cellularization, gastrulation and segmentation.</text>
</comment>
<dbReference type="PANTHER" id="PTHR10528">
    <property type="entry name" value="AF4/FMR2 FAMILY MEMBER"/>
    <property type="match status" value="1"/>
</dbReference>
<keyword evidence="16" id="KW-1185">Reference proteome</keyword>
<evidence type="ECO:0000256" key="6">
    <source>
        <dbReference type="ARBA" id="ARBA00022788"/>
    </source>
</evidence>
<dbReference type="GO" id="GO:0032783">
    <property type="term" value="C:super elongation complex"/>
    <property type="evidence" value="ECO:0007669"/>
    <property type="project" value="TreeGrafter"/>
</dbReference>
<proteinExistence type="inferred from homology"/>